<dbReference type="GO" id="GO:0000793">
    <property type="term" value="C:condensed chromosome"/>
    <property type="evidence" value="ECO:0007669"/>
    <property type="project" value="TreeGrafter"/>
</dbReference>
<dbReference type="InterPro" id="IPR027165">
    <property type="entry name" value="CND3"/>
</dbReference>
<gene>
    <name evidence="2" type="ORF">SNAT2548_LOCUS15518</name>
</gene>
<sequence length="1384" mass="153070">MFHKVTWLKDLKRRARLDERTFVQAITYCGKGPEWQRALHLLEVMNENGLEVRAAACTAAIWACSRQKEAHCRDAALELYEQMKAWGIRPYDSTCAALAACEHDWPRALGRVVQMRADGLVRLPRAHVTAANVCESMTASWTLSLEVLEAARQSTNMLLEAAVSLPESFPTQTSAFCRGRHWSSAISFHLEAKRQQLALSLDVYNKLLGAYSLRSSWQDVLDLMAEIYDQELTPNADSYEAALKCCSDASQWQWVVQLYEELNLYNLPTSRVQALAAHACRQLGVQRIPALAQPSVKTWMSMHFLVASICQPNSLAQQPHQPAFVAVALRSLIMEMDASEGASEAPRLWPHAARILEAVADSVKPGKFMKRDAVARLLAVAQYYPNQLEGVLATAVLAVLRSMEVAGSQVFGAQPVLDLLAEATVQSRSLLVLDTLLGLFDGHAPRAKLVRQCCVALLHRMLEIAPARDGKRLERMFLALAADKVLCVRGLTIPALASLGTRAAVAALVEMACSDLVCKMRLDALVHLKVLQENQALVLEQHLTEMLLERSMDVSSRVRCSLFNLLEQLRPMTSPKLCSLLRQGLADTDASVRRECESMLQSWFSRVAPTDGNANTTLSCMLKLINVFLAVPAKQSEPLVEAILRRLLGSEEWGSMAEPEQAVQLLLHGERTLDTAQVMLGRIVVSMDPQRWNLSGALKGSLLLRKTLEALDAGNGSTLRQLLMVLLHARVHDEVAAKTLLQMATATLLRCPLDNPSTKQPRATAFAEDRVQQVTLDPFRLAILLARRSLQSPVSQGRACQRSKAQVESDLSETIQTVLRVLGTKVKASFPESGLDDSSGLAEITKCIAAHQSYALAVEERIQELGAKCEQLTNARDFAAAYPLRQEVEQLRQQREEAECKAETACGTLGRHLVRILHVAEAFLSYTEAELEDDFPLFLLLDDVLRPALLLIDSVPVCLGAVCWPALRAQAIRCIALHASLSMETAWQHQFFFHSVLGQYIPEVLSSVRPDVDVAAAVEDIVLTSLSFLIDTLLLHDTSSCNTENGKQGSHIQDASLAICERAAPLLAGDNLSCWLREALASRFCTFLLFQGIQSTSPAHCWVASWLLQNAFAEDDTIQPCRLEAAVLSGRLLRFFASLRQISFCHLEVLAIAAKGFLIFDRWQLKDPSSALQHPTMMLPRMARFVSRELSRAEGAPVEASEWWLHCLWRPLALLCLERAALGVYGDANLLCTLPQALLAALSGTDDSAINFTFAPEHRRMAMMSEAAWVLNRFAELWGSWNRKSNRCSREGVAKGLPQALLELRSRLVLLCSSSQSVESEPQDWLGVYTAAAQERARLRHEIEKLGAMAAPDGSLAGRRAKRQRTDSTISLKSAGDVIEDILD</sequence>
<evidence type="ECO:0000313" key="3">
    <source>
        <dbReference type="Proteomes" id="UP000604046"/>
    </source>
</evidence>
<dbReference type="GO" id="GO:0000796">
    <property type="term" value="C:condensin complex"/>
    <property type="evidence" value="ECO:0007669"/>
    <property type="project" value="InterPro"/>
</dbReference>
<reference evidence="2" key="1">
    <citation type="submission" date="2021-02" db="EMBL/GenBank/DDBJ databases">
        <authorList>
            <person name="Dougan E. K."/>
            <person name="Rhodes N."/>
            <person name="Thang M."/>
            <person name="Chan C."/>
        </authorList>
    </citation>
    <scope>NUCLEOTIDE SEQUENCE</scope>
</reference>
<proteinExistence type="predicted"/>
<evidence type="ECO:0000313" key="2">
    <source>
        <dbReference type="EMBL" id="CAE7294646.1"/>
    </source>
</evidence>
<protein>
    <submittedName>
        <fullName evidence="2">Uncharacterized protein</fullName>
    </submittedName>
</protein>
<organism evidence="2 3">
    <name type="scientific">Symbiodinium natans</name>
    <dbReference type="NCBI Taxonomy" id="878477"/>
    <lineage>
        <taxon>Eukaryota</taxon>
        <taxon>Sar</taxon>
        <taxon>Alveolata</taxon>
        <taxon>Dinophyceae</taxon>
        <taxon>Suessiales</taxon>
        <taxon>Symbiodiniaceae</taxon>
        <taxon>Symbiodinium</taxon>
    </lineage>
</organism>
<dbReference type="SUPFAM" id="SSF48371">
    <property type="entry name" value="ARM repeat"/>
    <property type="match status" value="1"/>
</dbReference>
<dbReference type="InterPro" id="IPR016024">
    <property type="entry name" value="ARM-type_fold"/>
</dbReference>
<comment type="caution">
    <text evidence="2">The sequence shown here is derived from an EMBL/GenBank/DDBJ whole genome shotgun (WGS) entry which is preliminary data.</text>
</comment>
<accession>A0A812N3X7</accession>
<name>A0A812N3X7_9DINO</name>
<dbReference type="PANTHER" id="PTHR14418">
    <property type="entry name" value="CONDENSIN COMPLEX SUBUNIT 3-RELATED"/>
    <property type="match status" value="1"/>
</dbReference>
<dbReference type="EMBL" id="CAJNDS010002001">
    <property type="protein sequence ID" value="CAE7294646.1"/>
    <property type="molecule type" value="Genomic_DNA"/>
</dbReference>
<keyword evidence="1" id="KW-0175">Coiled coil</keyword>
<dbReference type="OrthoDB" id="428394at2759"/>
<dbReference type="PANTHER" id="PTHR14418:SF5">
    <property type="entry name" value="CONDENSIN COMPLEX SUBUNIT 3"/>
    <property type="match status" value="1"/>
</dbReference>
<feature type="coiled-coil region" evidence="1">
    <location>
        <begin position="855"/>
        <end position="908"/>
    </location>
</feature>
<keyword evidence="3" id="KW-1185">Reference proteome</keyword>
<dbReference type="Gene3D" id="1.25.40.10">
    <property type="entry name" value="Tetratricopeptide repeat domain"/>
    <property type="match status" value="2"/>
</dbReference>
<dbReference type="GO" id="GO:0007076">
    <property type="term" value="P:mitotic chromosome condensation"/>
    <property type="evidence" value="ECO:0007669"/>
    <property type="project" value="InterPro"/>
</dbReference>
<dbReference type="Proteomes" id="UP000604046">
    <property type="component" value="Unassembled WGS sequence"/>
</dbReference>
<dbReference type="InterPro" id="IPR011990">
    <property type="entry name" value="TPR-like_helical_dom_sf"/>
</dbReference>
<evidence type="ECO:0000256" key="1">
    <source>
        <dbReference type="SAM" id="Coils"/>
    </source>
</evidence>